<evidence type="ECO:0000313" key="1">
    <source>
        <dbReference type="EMBL" id="ELK15700.1"/>
    </source>
</evidence>
<dbReference type="EMBL" id="KB030533">
    <property type="protein sequence ID" value="ELK15700.1"/>
    <property type="molecule type" value="Genomic_DNA"/>
</dbReference>
<dbReference type="GO" id="GO:0022625">
    <property type="term" value="C:cytosolic large ribosomal subunit"/>
    <property type="evidence" value="ECO:0007669"/>
    <property type="project" value="TreeGrafter"/>
</dbReference>
<sequence>LKMVCYSLDPENPTKSCTSRGSNPRVHFKNTHKTVQAIKSIHIRKATKYLKDVTLQKQCVPLCCYNGGVGRCAQAKQ</sequence>
<organism evidence="1 2">
    <name type="scientific">Pteropus alecto</name>
    <name type="common">Black flying fox</name>
    <dbReference type="NCBI Taxonomy" id="9402"/>
    <lineage>
        <taxon>Eukaryota</taxon>
        <taxon>Metazoa</taxon>
        <taxon>Chordata</taxon>
        <taxon>Craniata</taxon>
        <taxon>Vertebrata</taxon>
        <taxon>Euteleostomi</taxon>
        <taxon>Mammalia</taxon>
        <taxon>Eutheria</taxon>
        <taxon>Laurasiatheria</taxon>
        <taxon>Chiroptera</taxon>
        <taxon>Yinpterochiroptera</taxon>
        <taxon>Pteropodoidea</taxon>
        <taxon>Pteropodidae</taxon>
        <taxon>Pteropodinae</taxon>
        <taxon>Pteropus</taxon>
    </lineage>
</organism>
<dbReference type="InParanoid" id="L5KWX0"/>
<dbReference type="InterPro" id="IPR036394">
    <property type="entry name" value="Ribosomal_uL22_sf"/>
</dbReference>
<keyword evidence="1" id="KW-0689">Ribosomal protein</keyword>
<dbReference type="InterPro" id="IPR005721">
    <property type="entry name" value="Ribosomal_uL22_euk/arc"/>
</dbReference>
<keyword evidence="1" id="KW-0687">Ribonucleoprotein</keyword>
<gene>
    <name evidence="1" type="ORF">PAL_GLEAN10008675</name>
</gene>
<reference evidence="2" key="1">
    <citation type="journal article" date="2013" name="Science">
        <title>Comparative analysis of bat genomes provides insight into the evolution of flight and immunity.</title>
        <authorList>
            <person name="Zhang G."/>
            <person name="Cowled C."/>
            <person name="Shi Z."/>
            <person name="Huang Z."/>
            <person name="Bishop-Lilly K.A."/>
            <person name="Fang X."/>
            <person name="Wynne J.W."/>
            <person name="Xiong Z."/>
            <person name="Baker M.L."/>
            <person name="Zhao W."/>
            <person name="Tachedjian M."/>
            <person name="Zhu Y."/>
            <person name="Zhou P."/>
            <person name="Jiang X."/>
            <person name="Ng J."/>
            <person name="Yang L."/>
            <person name="Wu L."/>
            <person name="Xiao J."/>
            <person name="Feng Y."/>
            <person name="Chen Y."/>
            <person name="Sun X."/>
            <person name="Zhang Y."/>
            <person name="Marsh G.A."/>
            <person name="Crameri G."/>
            <person name="Broder C.C."/>
            <person name="Frey K.G."/>
            <person name="Wang L.F."/>
            <person name="Wang J."/>
        </authorList>
    </citation>
    <scope>NUCLEOTIDE SEQUENCE [LARGE SCALE GENOMIC DNA]</scope>
</reference>
<dbReference type="GO" id="GO:0002181">
    <property type="term" value="P:cytoplasmic translation"/>
    <property type="evidence" value="ECO:0007669"/>
    <property type="project" value="TreeGrafter"/>
</dbReference>
<dbReference type="Proteomes" id="UP000010552">
    <property type="component" value="Unassembled WGS sequence"/>
</dbReference>
<accession>L5KWX0</accession>
<protein>
    <submittedName>
        <fullName evidence="1">60S ribosomal protein L17</fullName>
    </submittedName>
</protein>
<dbReference type="PANTHER" id="PTHR11593:SF11">
    <property type="entry name" value="LARGE RIBOSOMAL SUBUNIT PROTEIN UL22"/>
    <property type="match status" value="1"/>
</dbReference>
<dbReference type="SUPFAM" id="SSF54843">
    <property type="entry name" value="Ribosomal protein L22"/>
    <property type="match status" value="1"/>
</dbReference>
<name>L5KWX0_PTEAL</name>
<evidence type="ECO:0000313" key="2">
    <source>
        <dbReference type="Proteomes" id="UP000010552"/>
    </source>
</evidence>
<dbReference type="AlphaFoldDB" id="L5KWX0"/>
<keyword evidence="2" id="KW-1185">Reference proteome</keyword>
<feature type="non-terminal residue" evidence="1">
    <location>
        <position position="1"/>
    </location>
</feature>
<proteinExistence type="predicted"/>
<dbReference type="PANTHER" id="PTHR11593">
    <property type="entry name" value="60S RIBOSOMAL PROTEIN L17"/>
    <property type="match status" value="1"/>
</dbReference>
<dbReference type="GO" id="GO:0003735">
    <property type="term" value="F:structural constituent of ribosome"/>
    <property type="evidence" value="ECO:0007669"/>
    <property type="project" value="InterPro"/>
</dbReference>
<dbReference type="Gene3D" id="3.90.470.10">
    <property type="entry name" value="Ribosomal protein L22/L17"/>
    <property type="match status" value="1"/>
</dbReference>
<dbReference type="STRING" id="9402.L5KWX0"/>